<gene>
    <name evidence="8" type="ORF">Salat_2467900</name>
</gene>
<dbReference type="Gene3D" id="4.10.280.10">
    <property type="entry name" value="Helix-loop-helix DNA-binding domain"/>
    <property type="match status" value="1"/>
</dbReference>
<dbReference type="AlphaFoldDB" id="A0AAE1XQY4"/>
<dbReference type="GO" id="GO:0003677">
    <property type="term" value="F:DNA binding"/>
    <property type="evidence" value="ECO:0007669"/>
    <property type="project" value="UniProtKB-KW"/>
</dbReference>
<dbReference type="InterPro" id="IPR045843">
    <property type="entry name" value="IND-like"/>
</dbReference>
<dbReference type="PANTHER" id="PTHR45914:SF59">
    <property type="entry name" value="TRANSCRIPTION FACTOR BHLH83-LIKE"/>
    <property type="match status" value="1"/>
</dbReference>
<dbReference type="EMBL" id="JACGWO010000010">
    <property type="protein sequence ID" value="KAK4416424.1"/>
    <property type="molecule type" value="Genomic_DNA"/>
</dbReference>
<dbReference type="Proteomes" id="UP001293254">
    <property type="component" value="Unassembled WGS sequence"/>
</dbReference>
<dbReference type="SMART" id="SM00353">
    <property type="entry name" value="HLH"/>
    <property type="match status" value="1"/>
</dbReference>
<dbReference type="SUPFAM" id="SSF47459">
    <property type="entry name" value="HLH, helix-loop-helix DNA-binding domain"/>
    <property type="match status" value="1"/>
</dbReference>
<dbReference type="PANTHER" id="PTHR45914">
    <property type="entry name" value="TRANSCRIPTION FACTOR HEC3-RELATED"/>
    <property type="match status" value="1"/>
</dbReference>
<feature type="region of interest" description="Disordered" evidence="6">
    <location>
        <begin position="49"/>
        <end position="87"/>
    </location>
</feature>
<feature type="domain" description="BHLH" evidence="7">
    <location>
        <begin position="263"/>
        <end position="312"/>
    </location>
</feature>
<dbReference type="GO" id="GO:0048766">
    <property type="term" value="P:root hair initiation"/>
    <property type="evidence" value="ECO:0007669"/>
    <property type="project" value="UniProtKB-ARBA"/>
</dbReference>
<dbReference type="GO" id="GO:0046983">
    <property type="term" value="F:protein dimerization activity"/>
    <property type="evidence" value="ECO:0007669"/>
    <property type="project" value="InterPro"/>
</dbReference>
<reference evidence="8" key="1">
    <citation type="submission" date="2020-06" db="EMBL/GenBank/DDBJ databases">
        <authorList>
            <person name="Li T."/>
            <person name="Hu X."/>
            <person name="Zhang T."/>
            <person name="Song X."/>
            <person name="Zhang H."/>
            <person name="Dai N."/>
            <person name="Sheng W."/>
            <person name="Hou X."/>
            <person name="Wei L."/>
        </authorList>
    </citation>
    <scope>NUCLEOTIDE SEQUENCE</scope>
    <source>
        <strain evidence="8">3651</strain>
        <tissue evidence="8">Leaf</tissue>
    </source>
</reference>
<dbReference type="PROSITE" id="PS50888">
    <property type="entry name" value="BHLH"/>
    <property type="match status" value="1"/>
</dbReference>
<accession>A0AAE1XQY4</accession>
<evidence type="ECO:0000313" key="9">
    <source>
        <dbReference type="Proteomes" id="UP001293254"/>
    </source>
</evidence>
<dbReference type="GO" id="GO:0003700">
    <property type="term" value="F:DNA-binding transcription factor activity"/>
    <property type="evidence" value="ECO:0007669"/>
    <property type="project" value="InterPro"/>
</dbReference>
<keyword evidence="3" id="KW-0238">DNA-binding</keyword>
<reference evidence="8" key="2">
    <citation type="journal article" date="2024" name="Plant">
        <title>Genomic evolution and insights into agronomic trait innovations of Sesamum species.</title>
        <authorList>
            <person name="Miao H."/>
            <person name="Wang L."/>
            <person name="Qu L."/>
            <person name="Liu H."/>
            <person name="Sun Y."/>
            <person name="Le M."/>
            <person name="Wang Q."/>
            <person name="Wei S."/>
            <person name="Zheng Y."/>
            <person name="Lin W."/>
            <person name="Duan Y."/>
            <person name="Cao H."/>
            <person name="Xiong S."/>
            <person name="Wang X."/>
            <person name="Wei L."/>
            <person name="Li C."/>
            <person name="Ma Q."/>
            <person name="Ju M."/>
            <person name="Zhao R."/>
            <person name="Li G."/>
            <person name="Mu C."/>
            <person name="Tian Q."/>
            <person name="Mei H."/>
            <person name="Zhang T."/>
            <person name="Gao T."/>
            <person name="Zhang H."/>
        </authorList>
    </citation>
    <scope>NUCLEOTIDE SEQUENCE</scope>
    <source>
        <strain evidence="8">3651</strain>
    </source>
</reference>
<comment type="caution">
    <text evidence="8">The sequence shown here is derived from an EMBL/GenBank/DDBJ whole genome shotgun (WGS) entry which is preliminary data.</text>
</comment>
<dbReference type="InterPro" id="IPR036638">
    <property type="entry name" value="HLH_DNA-bd_sf"/>
</dbReference>
<evidence type="ECO:0000256" key="1">
    <source>
        <dbReference type="ARBA" id="ARBA00004123"/>
    </source>
</evidence>
<evidence type="ECO:0000256" key="3">
    <source>
        <dbReference type="ARBA" id="ARBA00023125"/>
    </source>
</evidence>
<organism evidence="8 9">
    <name type="scientific">Sesamum alatum</name>
    <dbReference type="NCBI Taxonomy" id="300844"/>
    <lineage>
        <taxon>Eukaryota</taxon>
        <taxon>Viridiplantae</taxon>
        <taxon>Streptophyta</taxon>
        <taxon>Embryophyta</taxon>
        <taxon>Tracheophyta</taxon>
        <taxon>Spermatophyta</taxon>
        <taxon>Magnoliopsida</taxon>
        <taxon>eudicotyledons</taxon>
        <taxon>Gunneridae</taxon>
        <taxon>Pentapetalae</taxon>
        <taxon>asterids</taxon>
        <taxon>lamiids</taxon>
        <taxon>Lamiales</taxon>
        <taxon>Pedaliaceae</taxon>
        <taxon>Sesamum</taxon>
    </lineage>
</organism>
<evidence type="ECO:0000256" key="6">
    <source>
        <dbReference type="SAM" id="MobiDB-lite"/>
    </source>
</evidence>
<dbReference type="CDD" id="cd11454">
    <property type="entry name" value="bHLH_AtIND_like"/>
    <property type="match status" value="1"/>
</dbReference>
<comment type="subcellular location">
    <subcellularLocation>
        <location evidence="1">Nucleus</location>
    </subcellularLocation>
</comment>
<feature type="region of interest" description="Disordered" evidence="6">
    <location>
        <begin position="243"/>
        <end position="275"/>
    </location>
</feature>
<feature type="compositionally biased region" description="Polar residues" evidence="6">
    <location>
        <begin position="257"/>
        <end position="267"/>
    </location>
</feature>
<proteinExistence type="predicted"/>
<dbReference type="FunFam" id="4.10.280.10:FF:000046">
    <property type="entry name" value="Transcription factor bHLH83"/>
    <property type="match status" value="1"/>
</dbReference>
<evidence type="ECO:0000313" key="8">
    <source>
        <dbReference type="EMBL" id="KAK4416424.1"/>
    </source>
</evidence>
<protein>
    <submittedName>
        <fullName evidence="8">Transcription factor</fullName>
    </submittedName>
</protein>
<evidence type="ECO:0000256" key="4">
    <source>
        <dbReference type="ARBA" id="ARBA00023163"/>
    </source>
</evidence>
<keyword evidence="9" id="KW-1185">Reference proteome</keyword>
<keyword evidence="4" id="KW-0804">Transcription</keyword>
<evidence type="ECO:0000256" key="5">
    <source>
        <dbReference type="ARBA" id="ARBA00023242"/>
    </source>
</evidence>
<keyword evidence="2" id="KW-0805">Transcription regulation</keyword>
<dbReference type="GO" id="GO:0005634">
    <property type="term" value="C:nucleus"/>
    <property type="evidence" value="ECO:0007669"/>
    <property type="project" value="UniProtKB-SubCell"/>
</dbReference>
<name>A0AAE1XQY4_9LAMI</name>
<dbReference type="InterPro" id="IPR011598">
    <property type="entry name" value="bHLH_dom"/>
</dbReference>
<feature type="compositionally biased region" description="Low complexity" evidence="6">
    <location>
        <begin position="68"/>
        <end position="87"/>
    </location>
</feature>
<sequence>MSLANKDPMPNHSTMAIIQASAFYDHHNFGSLPSPKSSPEKIYGIGEHSKAVCQEPESPEKGSGFAKNNFTVSNSSTVSSPSSTNSNGLGYPANYSLSEEGHSVISFKPEYGNFFHGSGSFLSFDQTKRVPAGNLYPKMMVDEDEYPAIWEEDLNQSSSFQSQLNPKCTAAAASHGLPETSSSHHAAASYGSGGQFAWLSDHEANTVADGIRELGRQESGNSSKRPYPGDQSTQALKKQCVVAPNNGSKKQKPVKTASPSPSTSKDPQSIAAKNRRERISERLKILQDLVPNGSKVDLVTMLEKAISYVKFLQLQVKVLATDEFWPAQGGKAPDLSQVREAIDAILASQRDRNSSSKS</sequence>
<dbReference type="Pfam" id="PF00010">
    <property type="entry name" value="HLH"/>
    <property type="match status" value="1"/>
</dbReference>
<keyword evidence="5" id="KW-0539">Nucleus</keyword>
<evidence type="ECO:0000256" key="2">
    <source>
        <dbReference type="ARBA" id="ARBA00023015"/>
    </source>
</evidence>
<evidence type="ECO:0000259" key="7">
    <source>
        <dbReference type="PROSITE" id="PS50888"/>
    </source>
</evidence>